<dbReference type="Proteomes" id="UP000076532">
    <property type="component" value="Unassembled WGS sequence"/>
</dbReference>
<proteinExistence type="predicted"/>
<evidence type="ECO:0000313" key="2">
    <source>
        <dbReference type="EMBL" id="KZP17136.1"/>
    </source>
</evidence>
<dbReference type="EMBL" id="KV417586">
    <property type="protein sequence ID" value="KZP17136.1"/>
    <property type="molecule type" value="Genomic_DNA"/>
</dbReference>
<sequence length="104" mass="11247">MAEIQVRVCRTACRAAQLTSESQTPSPNRGSPQPEHAGRSIILDLGVGRVLSATTQGKDIHISPPTYPPRHSRHASRQGPALRHMPGALCLRERRVPVRAAVDG</sequence>
<feature type="region of interest" description="Disordered" evidence="1">
    <location>
        <begin position="54"/>
        <end position="87"/>
    </location>
</feature>
<keyword evidence="3" id="KW-1185">Reference proteome</keyword>
<feature type="compositionally biased region" description="Polar residues" evidence="1">
    <location>
        <begin position="17"/>
        <end position="31"/>
    </location>
</feature>
<dbReference type="AlphaFoldDB" id="A0A166FT64"/>
<gene>
    <name evidence="2" type="ORF">FIBSPDRAFT_865288</name>
</gene>
<evidence type="ECO:0000256" key="1">
    <source>
        <dbReference type="SAM" id="MobiDB-lite"/>
    </source>
</evidence>
<evidence type="ECO:0000313" key="3">
    <source>
        <dbReference type="Proteomes" id="UP000076532"/>
    </source>
</evidence>
<accession>A0A166FT64</accession>
<feature type="region of interest" description="Disordered" evidence="1">
    <location>
        <begin position="17"/>
        <end position="39"/>
    </location>
</feature>
<name>A0A166FT64_9AGAM</name>
<organism evidence="2 3">
    <name type="scientific">Athelia psychrophila</name>
    <dbReference type="NCBI Taxonomy" id="1759441"/>
    <lineage>
        <taxon>Eukaryota</taxon>
        <taxon>Fungi</taxon>
        <taxon>Dikarya</taxon>
        <taxon>Basidiomycota</taxon>
        <taxon>Agaricomycotina</taxon>
        <taxon>Agaricomycetes</taxon>
        <taxon>Agaricomycetidae</taxon>
        <taxon>Atheliales</taxon>
        <taxon>Atheliaceae</taxon>
        <taxon>Athelia</taxon>
    </lineage>
</organism>
<protein>
    <submittedName>
        <fullName evidence="2">Uncharacterized protein</fullName>
    </submittedName>
</protein>
<reference evidence="2 3" key="1">
    <citation type="journal article" date="2016" name="Mol. Biol. Evol.">
        <title>Comparative Genomics of Early-Diverging Mushroom-Forming Fungi Provides Insights into the Origins of Lignocellulose Decay Capabilities.</title>
        <authorList>
            <person name="Nagy L.G."/>
            <person name="Riley R."/>
            <person name="Tritt A."/>
            <person name="Adam C."/>
            <person name="Daum C."/>
            <person name="Floudas D."/>
            <person name="Sun H."/>
            <person name="Yadav J.S."/>
            <person name="Pangilinan J."/>
            <person name="Larsson K.H."/>
            <person name="Matsuura K."/>
            <person name="Barry K."/>
            <person name="Labutti K."/>
            <person name="Kuo R."/>
            <person name="Ohm R.A."/>
            <person name="Bhattacharya S.S."/>
            <person name="Shirouzu T."/>
            <person name="Yoshinaga Y."/>
            <person name="Martin F.M."/>
            <person name="Grigoriev I.V."/>
            <person name="Hibbett D.S."/>
        </authorList>
    </citation>
    <scope>NUCLEOTIDE SEQUENCE [LARGE SCALE GENOMIC DNA]</scope>
    <source>
        <strain evidence="2 3">CBS 109695</strain>
    </source>
</reference>